<dbReference type="InterPro" id="IPR015797">
    <property type="entry name" value="NUDIX_hydrolase-like_dom_sf"/>
</dbReference>
<protein>
    <recommendedName>
        <fullName evidence="2">Nudix hydrolase domain-containing protein</fullName>
    </recommendedName>
</protein>
<gene>
    <name evidence="3" type="ORF">ECRASSUSDP1_LOCUS25188</name>
</gene>
<dbReference type="GO" id="GO:0006203">
    <property type="term" value="P:dGTP catabolic process"/>
    <property type="evidence" value="ECO:0007669"/>
    <property type="project" value="TreeGrafter"/>
</dbReference>
<feature type="domain" description="Nudix hydrolase" evidence="2">
    <location>
        <begin position="22"/>
        <end position="156"/>
    </location>
</feature>
<accession>A0AAD1Y2Y6</accession>
<name>A0AAD1Y2Y6_EUPCR</name>
<keyword evidence="1" id="KW-0378">Hydrolase</keyword>
<evidence type="ECO:0000313" key="3">
    <source>
        <dbReference type="EMBL" id="CAI2383679.1"/>
    </source>
</evidence>
<dbReference type="CDD" id="cd04678">
    <property type="entry name" value="NUDIX_MTH2_Nudt15"/>
    <property type="match status" value="1"/>
</dbReference>
<dbReference type="GO" id="GO:0005829">
    <property type="term" value="C:cytosol"/>
    <property type="evidence" value="ECO:0007669"/>
    <property type="project" value="TreeGrafter"/>
</dbReference>
<dbReference type="Pfam" id="PF00293">
    <property type="entry name" value="NUDIX"/>
    <property type="match status" value="1"/>
</dbReference>
<evidence type="ECO:0000259" key="2">
    <source>
        <dbReference type="PROSITE" id="PS51462"/>
    </source>
</evidence>
<dbReference type="FunFam" id="3.90.79.10:FF:000060">
    <property type="entry name" value="Nudix hydrolase 1"/>
    <property type="match status" value="1"/>
</dbReference>
<keyword evidence="4" id="KW-1185">Reference proteome</keyword>
<dbReference type="Gene3D" id="3.90.79.10">
    <property type="entry name" value="Nucleoside Triphosphate Pyrophosphohydrolase"/>
    <property type="match status" value="1"/>
</dbReference>
<dbReference type="AlphaFoldDB" id="A0AAD1Y2Y6"/>
<sequence>MENTTIYQEEIQLLKQELEEEKRRPKIGIGICCYNEDGKILVGRRINSKIGTCQFPGGHLEYGETFEECSVRELAEETGIQTEPHQYKYITTLNVRKPEHNFHNVGIIMSVKVDKDVEFQNLEPHKNEGWEWMAWEDFTKRDDLFCPMYLLFEQGYTKIEQFY</sequence>
<evidence type="ECO:0000256" key="1">
    <source>
        <dbReference type="ARBA" id="ARBA00022801"/>
    </source>
</evidence>
<reference evidence="3" key="1">
    <citation type="submission" date="2023-07" db="EMBL/GenBank/DDBJ databases">
        <authorList>
            <consortium name="AG Swart"/>
            <person name="Singh M."/>
            <person name="Singh A."/>
            <person name="Seah K."/>
            <person name="Emmerich C."/>
        </authorList>
    </citation>
    <scope>NUCLEOTIDE SEQUENCE</scope>
    <source>
        <strain evidence="3">DP1</strain>
    </source>
</reference>
<dbReference type="EMBL" id="CAMPGE010025978">
    <property type="protein sequence ID" value="CAI2383679.1"/>
    <property type="molecule type" value="Genomic_DNA"/>
</dbReference>
<dbReference type="InterPro" id="IPR020476">
    <property type="entry name" value="Nudix_hydrolase"/>
</dbReference>
<dbReference type="InterPro" id="IPR000086">
    <property type="entry name" value="NUDIX_hydrolase_dom"/>
</dbReference>
<dbReference type="GO" id="GO:0035539">
    <property type="term" value="F:8-oxo-7,8-dihydrodeoxyguanosine triphosphate pyrophosphatase activity"/>
    <property type="evidence" value="ECO:0007669"/>
    <property type="project" value="TreeGrafter"/>
</dbReference>
<dbReference type="PRINTS" id="PR00502">
    <property type="entry name" value="NUDIXFAMILY"/>
</dbReference>
<dbReference type="Proteomes" id="UP001295684">
    <property type="component" value="Unassembled WGS sequence"/>
</dbReference>
<evidence type="ECO:0000313" key="4">
    <source>
        <dbReference type="Proteomes" id="UP001295684"/>
    </source>
</evidence>
<dbReference type="PROSITE" id="PS51462">
    <property type="entry name" value="NUDIX"/>
    <property type="match status" value="1"/>
</dbReference>
<proteinExistence type="predicted"/>
<organism evidence="3 4">
    <name type="scientific">Euplotes crassus</name>
    <dbReference type="NCBI Taxonomy" id="5936"/>
    <lineage>
        <taxon>Eukaryota</taxon>
        <taxon>Sar</taxon>
        <taxon>Alveolata</taxon>
        <taxon>Ciliophora</taxon>
        <taxon>Intramacronucleata</taxon>
        <taxon>Spirotrichea</taxon>
        <taxon>Hypotrichia</taxon>
        <taxon>Euplotida</taxon>
        <taxon>Euplotidae</taxon>
        <taxon>Moneuplotes</taxon>
    </lineage>
</organism>
<dbReference type="PANTHER" id="PTHR16099">
    <property type="entry name" value="8-OXO-DGTP DIPHOSPHATES NUDT15"/>
    <property type="match status" value="1"/>
</dbReference>
<dbReference type="PANTHER" id="PTHR16099:SF5">
    <property type="entry name" value="NUCLEOTIDE TRIPHOSPHATE DIPHOSPHATASE NUDT15"/>
    <property type="match status" value="1"/>
</dbReference>
<comment type="caution">
    <text evidence="3">The sequence shown here is derived from an EMBL/GenBank/DDBJ whole genome shotgun (WGS) entry which is preliminary data.</text>
</comment>
<dbReference type="SUPFAM" id="SSF55811">
    <property type="entry name" value="Nudix"/>
    <property type="match status" value="1"/>
</dbReference>